<dbReference type="Gene3D" id="2.20.100.10">
    <property type="entry name" value="Thrombospondin type-1 (TSP1) repeat"/>
    <property type="match status" value="3"/>
</dbReference>
<dbReference type="InterPro" id="IPR036383">
    <property type="entry name" value="TSP1_rpt_sf"/>
</dbReference>
<dbReference type="PROSITE" id="PS01208">
    <property type="entry name" value="VWFC_1"/>
    <property type="match status" value="1"/>
</dbReference>
<keyword evidence="8" id="KW-1185">Reference proteome</keyword>
<keyword evidence="4" id="KW-0677">Repeat</keyword>
<dbReference type="FunFam" id="2.20.100.10:FF:000002">
    <property type="entry name" value="Unc-5 netrin receptor C"/>
    <property type="match status" value="1"/>
</dbReference>
<dbReference type="SUPFAM" id="SSF57603">
    <property type="entry name" value="FnI-like domain"/>
    <property type="match status" value="1"/>
</dbReference>
<evidence type="ECO:0000256" key="4">
    <source>
        <dbReference type="ARBA" id="ARBA00022737"/>
    </source>
</evidence>
<dbReference type="AlphaFoldDB" id="A0ABD3XNU9"/>
<evidence type="ECO:0000256" key="2">
    <source>
        <dbReference type="ARBA" id="ARBA00022525"/>
    </source>
</evidence>
<dbReference type="PROSITE" id="PS50184">
    <property type="entry name" value="VWFC_2"/>
    <property type="match status" value="1"/>
</dbReference>
<keyword evidence="3" id="KW-0732">Signal</keyword>
<protein>
    <recommendedName>
        <fullName evidence="6">VWFC domain-containing protein</fullName>
    </recommendedName>
</protein>
<dbReference type="InterPro" id="IPR001007">
    <property type="entry name" value="VWF_dom"/>
</dbReference>
<dbReference type="InterPro" id="IPR000884">
    <property type="entry name" value="TSP1_rpt"/>
</dbReference>
<accession>A0ABD3XNU9</accession>
<gene>
    <name evidence="7" type="ORF">ACJMK2_026614</name>
</gene>
<dbReference type="SUPFAM" id="SSF82895">
    <property type="entry name" value="TSP-1 type 1 repeat"/>
    <property type="match status" value="3"/>
</dbReference>
<sequence>MIENEQYRFHTFWLIAVNGGWSVWSQWSLCSVSCGGGQHYRDRVCNNPSPANGGQLCSGQNRETQSCNEHACVVNGGFNVWSQWSFCSLTCGGGEHYRDRACNNPSPSNGGQLCSGPYRQIQSCNEHPCVVNGGWNVWSQWSLCSLTCGGGEHYRDRACNNPIPANGGQLCSGPYRQIQSCNEQPCVGGCLYKGHAYQEGHNWQDGCNYICACVDGNIGVYKCYPLCPTWNLPSVCIMEPPAPGRCCPQPKCPDNIRIDYPVGYQDH</sequence>
<keyword evidence="2" id="KW-0964">Secreted</keyword>
<comment type="caution">
    <text evidence="7">The sequence shown here is derived from an EMBL/GenBank/DDBJ whole genome shotgun (WGS) entry which is preliminary data.</text>
</comment>
<reference evidence="7 8" key="1">
    <citation type="submission" date="2024-11" db="EMBL/GenBank/DDBJ databases">
        <title>Chromosome-level genome assembly of the freshwater bivalve Anodonta woodiana.</title>
        <authorList>
            <person name="Chen X."/>
        </authorList>
    </citation>
    <scope>NUCLEOTIDE SEQUENCE [LARGE SCALE GENOMIC DNA]</scope>
    <source>
        <strain evidence="7">MN2024</strain>
        <tissue evidence="7">Gills</tissue>
    </source>
</reference>
<dbReference type="SMART" id="SM00209">
    <property type="entry name" value="TSP1"/>
    <property type="match status" value="3"/>
</dbReference>
<dbReference type="Proteomes" id="UP001634394">
    <property type="component" value="Unassembled WGS sequence"/>
</dbReference>
<proteinExistence type="predicted"/>
<evidence type="ECO:0000256" key="3">
    <source>
        <dbReference type="ARBA" id="ARBA00022729"/>
    </source>
</evidence>
<dbReference type="FunFam" id="2.20.100.10:FF:000007">
    <property type="entry name" value="Thrombospondin 1"/>
    <property type="match status" value="2"/>
</dbReference>
<comment type="subcellular location">
    <subcellularLocation>
        <location evidence="1">Secreted</location>
    </subcellularLocation>
</comment>
<dbReference type="PANTHER" id="PTHR22906">
    <property type="entry name" value="PROPERDIN"/>
    <property type="match status" value="1"/>
</dbReference>
<evidence type="ECO:0000256" key="1">
    <source>
        <dbReference type="ARBA" id="ARBA00004613"/>
    </source>
</evidence>
<feature type="domain" description="VWFC" evidence="6">
    <location>
        <begin position="188"/>
        <end position="253"/>
    </location>
</feature>
<evidence type="ECO:0000256" key="5">
    <source>
        <dbReference type="ARBA" id="ARBA00023157"/>
    </source>
</evidence>
<dbReference type="PRINTS" id="PR01705">
    <property type="entry name" value="TSP1REPEAT"/>
</dbReference>
<name>A0ABD3XNU9_SINWO</name>
<dbReference type="PANTHER" id="PTHR22906:SF43">
    <property type="entry name" value="PROPERDIN"/>
    <property type="match status" value="1"/>
</dbReference>
<evidence type="ECO:0000259" key="6">
    <source>
        <dbReference type="PROSITE" id="PS50184"/>
    </source>
</evidence>
<dbReference type="EMBL" id="JBJQND010000002">
    <property type="protein sequence ID" value="KAL3886633.1"/>
    <property type="molecule type" value="Genomic_DNA"/>
</dbReference>
<evidence type="ECO:0000313" key="8">
    <source>
        <dbReference type="Proteomes" id="UP001634394"/>
    </source>
</evidence>
<organism evidence="7 8">
    <name type="scientific">Sinanodonta woodiana</name>
    <name type="common">Chinese pond mussel</name>
    <name type="synonym">Anodonta woodiana</name>
    <dbReference type="NCBI Taxonomy" id="1069815"/>
    <lineage>
        <taxon>Eukaryota</taxon>
        <taxon>Metazoa</taxon>
        <taxon>Spiralia</taxon>
        <taxon>Lophotrochozoa</taxon>
        <taxon>Mollusca</taxon>
        <taxon>Bivalvia</taxon>
        <taxon>Autobranchia</taxon>
        <taxon>Heteroconchia</taxon>
        <taxon>Palaeoheterodonta</taxon>
        <taxon>Unionida</taxon>
        <taxon>Unionoidea</taxon>
        <taxon>Unionidae</taxon>
        <taxon>Unioninae</taxon>
        <taxon>Sinanodonta</taxon>
    </lineage>
</organism>
<dbReference type="Pfam" id="PF00090">
    <property type="entry name" value="TSP_1"/>
    <property type="match status" value="3"/>
</dbReference>
<keyword evidence="5" id="KW-1015">Disulfide bond</keyword>
<dbReference type="PROSITE" id="PS50092">
    <property type="entry name" value="TSP1"/>
    <property type="match status" value="3"/>
</dbReference>
<evidence type="ECO:0000313" key="7">
    <source>
        <dbReference type="EMBL" id="KAL3886633.1"/>
    </source>
</evidence>
<dbReference type="InterPro" id="IPR052065">
    <property type="entry name" value="Compl_asym_regulator"/>
</dbReference>
<dbReference type="SMART" id="SM00214">
    <property type="entry name" value="VWC"/>
    <property type="match status" value="1"/>
</dbReference>